<feature type="domain" description="Ubiquitin-like protease family profile" evidence="7">
    <location>
        <begin position="216"/>
        <end position="1007"/>
    </location>
</feature>
<evidence type="ECO:0000256" key="4">
    <source>
        <dbReference type="ARBA" id="ARBA00022786"/>
    </source>
</evidence>
<keyword evidence="5" id="KW-0378">Hydrolase</keyword>
<evidence type="ECO:0000256" key="5">
    <source>
        <dbReference type="ARBA" id="ARBA00022801"/>
    </source>
</evidence>
<organism evidence="8 9">
    <name type="scientific">Trachymyrmex septentrionalis</name>
    <dbReference type="NCBI Taxonomy" id="34720"/>
    <lineage>
        <taxon>Eukaryota</taxon>
        <taxon>Metazoa</taxon>
        <taxon>Ecdysozoa</taxon>
        <taxon>Arthropoda</taxon>
        <taxon>Hexapoda</taxon>
        <taxon>Insecta</taxon>
        <taxon>Pterygota</taxon>
        <taxon>Neoptera</taxon>
        <taxon>Endopterygota</taxon>
        <taxon>Hymenoptera</taxon>
        <taxon>Apocrita</taxon>
        <taxon>Aculeata</taxon>
        <taxon>Formicoidea</taxon>
        <taxon>Formicidae</taxon>
        <taxon>Myrmicinae</taxon>
        <taxon>Trachymyrmex</taxon>
    </lineage>
</organism>
<dbReference type="GO" id="GO:0016926">
    <property type="term" value="P:protein desumoylation"/>
    <property type="evidence" value="ECO:0007669"/>
    <property type="project" value="TreeGrafter"/>
</dbReference>
<feature type="compositionally biased region" description="Basic and acidic residues" evidence="6">
    <location>
        <begin position="482"/>
        <end position="502"/>
    </location>
</feature>
<dbReference type="PANTHER" id="PTHR46896:SF3">
    <property type="entry name" value="FI06413P-RELATED"/>
    <property type="match status" value="1"/>
</dbReference>
<gene>
    <name evidence="8" type="ORF">ALC56_14293</name>
</gene>
<feature type="region of interest" description="Disordered" evidence="6">
    <location>
        <begin position="816"/>
        <end position="874"/>
    </location>
</feature>
<dbReference type="GO" id="GO:0006508">
    <property type="term" value="P:proteolysis"/>
    <property type="evidence" value="ECO:0007669"/>
    <property type="project" value="UniProtKB-KW"/>
</dbReference>
<feature type="compositionally biased region" description="Basic and acidic residues" evidence="6">
    <location>
        <begin position="462"/>
        <end position="475"/>
    </location>
</feature>
<dbReference type="Gene3D" id="3.30.310.130">
    <property type="entry name" value="Ubiquitin-related"/>
    <property type="match status" value="1"/>
</dbReference>
<reference evidence="8 9" key="1">
    <citation type="submission" date="2016-03" db="EMBL/GenBank/DDBJ databases">
        <title>Trachymyrmex septentrionalis WGS genome.</title>
        <authorList>
            <person name="Nygaard S."/>
            <person name="Hu H."/>
            <person name="Boomsma J."/>
            <person name="Zhang G."/>
        </authorList>
    </citation>
    <scope>NUCLEOTIDE SEQUENCE [LARGE SCALE GENOMIC DNA]</scope>
    <source>
        <strain evidence="8">Tsep2-gDNA-1</strain>
        <tissue evidence="8">Whole body</tissue>
    </source>
</reference>
<feature type="compositionally biased region" description="Basic and acidic residues" evidence="6">
    <location>
        <begin position="372"/>
        <end position="436"/>
    </location>
</feature>
<feature type="compositionally biased region" description="Basic residues" evidence="6">
    <location>
        <begin position="579"/>
        <end position="602"/>
    </location>
</feature>
<dbReference type="PROSITE" id="PS50600">
    <property type="entry name" value="ULP_PROTEASE"/>
    <property type="match status" value="1"/>
</dbReference>
<feature type="compositionally biased region" description="Basic and acidic residues" evidence="6">
    <location>
        <begin position="515"/>
        <end position="530"/>
    </location>
</feature>
<comment type="similarity">
    <text evidence="1">Belongs to the peptidase C48 family.</text>
</comment>
<protein>
    <submittedName>
        <fullName evidence="8">Sentrin-specific protease 6</fullName>
    </submittedName>
</protein>
<evidence type="ECO:0000256" key="6">
    <source>
        <dbReference type="SAM" id="MobiDB-lite"/>
    </source>
</evidence>
<dbReference type="GO" id="GO:0005634">
    <property type="term" value="C:nucleus"/>
    <property type="evidence" value="ECO:0007669"/>
    <property type="project" value="TreeGrafter"/>
</dbReference>
<name>A0A195EU32_9HYME</name>
<feature type="compositionally biased region" description="Basic residues" evidence="6">
    <location>
        <begin position="1164"/>
        <end position="1195"/>
    </location>
</feature>
<feature type="region of interest" description="Disordered" evidence="6">
    <location>
        <begin position="372"/>
        <end position="643"/>
    </location>
</feature>
<feature type="compositionally biased region" description="Basic residues" evidence="6">
    <location>
        <begin position="622"/>
        <end position="641"/>
    </location>
</feature>
<sequence length="1195" mass="138449">MFEDQNSSDIAEQYLNLPQTALTLECRMIVIGSYKCIPREKIVISYNGIRFDVPLVEDDTSFVTLDVKYRHVIKLLIHFEQTMPLLFLYMSPSTGIKIRELLGMQDPKGPYYDPVGKVEMHRHITLLLDKLPKDSKAILISLFLHEGKIDELTSPEANNILIRATRTLWDHVRSLITTRKLNQNLTSTISATDTTGVNGNVQTIITYPSFSVERGITINTAHYLCLAENQYLNDTVIEFYLKYLTLEVLSEFDQRRTHVFSSFFYQRLITPHFGKTQNTVPMPLAAERHAKVQRWTRDVNIFEKDFVIIPINKDEHWFLAIICFPGLVGKVSKRISKNDSLVSFSNMGEDSSKSVQKNKKIKTLKRKAIELKEQKEIKMEHHRPEKDKRKKPKKEEKKREETRRDPLKSTKDIERDKMRTKRDTENKLLAEKEKAIKYLLDSDNVVPPGTETEAIQSIAEEQQNRERAQREAQRSREHRRSKSLERYERASPSRRRTPDRSRLSPHRRKSPFISPDHRRSPFKKSVETHRSPYRYSPGRLKNSPRSYDRRSPKLSPDSRRRSPRRLSGERRSSVERRRSAERRRRRADWMHERRRSRSRDRRSRSMERSRRRLSRSPVSRRYSPRRRSRSRSLEKRPRKRSPFINELARQLGHEAMSTAVNTSGYVPSATMEGIAPLLNPSTYQQETDRALPPTQPPPPQPSLPSSSSAMLPPMSSGPSFISFEPMPTAPLMNFESMPPPTIAPTMTPTSYASGPVMYNQPSAAAAAAAPPPVMCSPLLPIPSPQPVPPPVMDRAHASYNPSYTAPFVQQSSIRQFEPPKKSVNHSITSSTSSQKQNYSEHGSAISYKEVYSPPQQERMKTPEPPIISKPKQKTSLSSLLEASVSAKDSSNIPVLYPGFKPEIMRHCEQAIYQLPVEDPRLKMKGRFFYDRSEENNTKDVSDDHTSNSILLQKSKTKIFWKETNVEQPIPVPKTTQTHQKICQTDEVETETKGVQVRVTTVDFASQVYANDLQQVREERRPIMDRLDWSVRDTYEYGSKFREVEDLRWSLSNSSQRRTWNRQSSPSRRSDEQKHHLDPMNHESRSSRLDSPIRSNEFSAQSNIRDHYSHDRYSPDYQRRSIERDEFHDRRSNHSRGESPMELEESDDDLMTGHTFQRGSDWHGRGKVSRGKSHNLRGKHVGGRSYRSHGNYRGKF</sequence>
<proteinExistence type="inferred from homology"/>
<feature type="compositionally biased region" description="Basic and acidic residues" evidence="6">
    <location>
        <begin position="546"/>
        <end position="578"/>
    </location>
</feature>
<dbReference type="Proteomes" id="UP000078541">
    <property type="component" value="Unassembled WGS sequence"/>
</dbReference>
<evidence type="ECO:0000256" key="2">
    <source>
        <dbReference type="ARBA" id="ARBA00022553"/>
    </source>
</evidence>
<keyword evidence="4" id="KW-0833">Ubl conjugation pathway</keyword>
<feature type="compositionally biased region" description="Low complexity" evidence="6">
    <location>
        <begin position="703"/>
        <end position="719"/>
    </location>
</feature>
<dbReference type="InterPro" id="IPR038765">
    <property type="entry name" value="Papain-like_cys_pep_sf"/>
</dbReference>
<dbReference type="Gene3D" id="1.10.418.20">
    <property type="match status" value="1"/>
</dbReference>
<feature type="compositionally biased region" description="Basic and acidic residues" evidence="6">
    <location>
        <begin position="1067"/>
        <end position="1087"/>
    </location>
</feature>
<feature type="compositionally biased region" description="Polar residues" evidence="6">
    <location>
        <begin position="1054"/>
        <end position="1066"/>
    </location>
</feature>
<dbReference type="InterPro" id="IPR051947">
    <property type="entry name" value="Sentrin-specific_protease"/>
</dbReference>
<dbReference type="GO" id="GO:0070139">
    <property type="term" value="F:SUMO-specific endopeptidase activity"/>
    <property type="evidence" value="ECO:0007669"/>
    <property type="project" value="TreeGrafter"/>
</dbReference>
<keyword evidence="9" id="KW-1185">Reference proteome</keyword>
<evidence type="ECO:0000313" key="9">
    <source>
        <dbReference type="Proteomes" id="UP000078541"/>
    </source>
</evidence>
<feature type="compositionally biased region" description="Acidic residues" evidence="6">
    <location>
        <begin position="1140"/>
        <end position="1149"/>
    </location>
</feature>
<feature type="compositionally biased region" description="Pro residues" evidence="6">
    <location>
        <begin position="693"/>
        <end position="702"/>
    </location>
</feature>
<feature type="region of interest" description="Disordered" evidence="6">
    <location>
        <begin position="684"/>
        <end position="722"/>
    </location>
</feature>
<evidence type="ECO:0000256" key="1">
    <source>
        <dbReference type="ARBA" id="ARBA00005234"/>
    </source>
</evidence>
<evidence type="ECO:0000256" key="3">
    <source>
        <dbReference type="ARBA" id="ARBA00022670"/>
    </source>
</evidence>
<evidence type="ECO:0000259" key="7">
    <source>
        <dbReference type="PROSITE" id="PS50600"/>
    </source>
</evidence>
<keyword evidence="2" id="KW-0597">Phosphoprotein</keyword>
<dbReference type="PANTHER" id="PTHR46896">
    <property type="entry name" value="SENTRIN-SPECIFIC PROTEASE"/>
    <property type="match status" value="1"/>
</dbReference>
<accession>A0A195EU32</accession>
<keyword evidence="3 8" id="KW-0645">Protease</keyword>
<dbReference type="STRING" id="34720.A0A195EU32"/>
<evidence type="ECO:0000313" key="8">
    <source>
        <dbReference type="EMBL" id="KYN31412.1"/>
    </source>
</evidence>
<feature type="compositionally biased region" description="Polar residues" evidence="6">
    <location>
        <begin position="1092"/>
        <end position="1102"/>
    </location>
</feature>
<dbReference type="InterPro" id="IPR003653">
    <property type="entry name" value="Peptidase_C48_C"/>
</dbReference>
<dbReference type="EMBL" id="KQ981979">
    <property type="protein sequence ID" value="KYN31412.1"/>
    <property type="molecule type" value="Genomic_DNA"/>
</dbReference>
<feature type="compositionally biased region" description="Basic and acidic residues" evidence="6">
    <location>
        <begin position="1103"/>
        <end position="1138"/>
    </location>
</feature>
<feature type="region of interest" description="Disordered" evidence="6">
    <location>
        <begin position="1054"/>
        <end position="1195"/>
    </location>
</feature>
<dbReference type="Pfam" id="PF02902">
    <property type="entry name" value="Peptidase_C48"/>
    <property type="match status" value="1"/>
</dbReference>
<dbReference type="GO" id="GO:0005737">
    <property type="term" value="C:cytoplasm"/>
    <property type="evidence" value="ECO:0007669"/>
    <property type="project" value="TreeGrafter"/>
</dbReference>
<dbReference type="AlphaFoldDB" id="A0A195EU32"/>
<dbReference type="SUPFAM" id="SSF54001">
    <property type="entry name" value="Cysteine proteinases"/>
    <property type="match status" value="1"/>
</dbReference>